<dbReference type="AlphaFoldDB" id="A0A1C7ML91"/>
<evidence type="ECO:0000256" key="5">
    <source>
        <dbReference type="ARBA" id="ARBA00034808"/>
    </source>
</evidence>
<feature type="domain" description="Helicase ATP-binding" evidence="7">
    <location>
        <begin position="13"/>
        <end position="187"/>
    </location>
</feature>
<dbReference type="Pfam" id="PF00270">
    <property type="entry name" value="DEAD"/>
    <property type="match status" value="1"/>
</dbReference>
<dbReference type="InterPro" id="IPR014001">
    <property type="entry name" value="Helicase_ATP-bd"/>
</dbReference>
<reference evidence="9 10" key="1">
    <citation type="submission" date="2016-03" db="EMBL/GenBank/DDBJ databases">
        <title>Whole genome sequencing of Grifola frondosa 9006-11.</title>
        <authorList>
            <person name="Min B."/>
            <person name="Park H."/>
            <person name="Kim J.-G."/>
            <person name="Cho H."/>
            <person name="Oh Y.-L."/>
            <person name="Kong W.-S."/>
            <person name="Choi I.-G."/>
        </authorList>
    </citation>
    <scope>NUCLEOTIDE SEQUENCE [LARGE SCALE GENOMIC DNA]</scope>
    <source>
        <strain evidence="9 10">9006-11</strain>
    </source>
</reference>
<dbReference type="PROSITE" id="PS51194">
    <property type="entry name" value="HELICASE_CTER"/>
    <property type="match status" value="1"/>
</dbReference>
<evidence type="ECO:0000259" key="7">
    <source>
        <dbReference type="PROSITE" id="PS51192"/>
    </source>
</evidence>
<dbReference type="GO" id="GO:0043138">
    <property type="term" value="F:3'-5' DNA helicase activity"/>
    <property type="evidence" value="ECO:0007669"/>
    <property type="project" value="UniProtKB-EC"/>
</dbReference>
<comment type="catalytic activity">
    <reaction evidence="4">
        <text>Couples ATP hydrolysis with the unwinding of duplex DNA by translocating in the 3'-5' direction.</text>
        <dbReference type="EC" id="5.6.2.4"/>
    </reaction>
</comment>
<dbReference type="PANTHER" id="PTHR13710">
    <property type="entry name" value="DNA HELICASE RECQ FAMILY MEMBER"/>
    <property type="match status" value="1"/>
</dbReference>
<dbReference type="Gene3D" id="3.40.50.300">
    <property type="entry name" value="P-loop containing nucleotide triphosphate hydrolases"/>
    <property type="match status" value="2"/>
</dbReference>
<accession>A0A1C7ML91</accession>
<keyword evidence="9" id="KW-0347">Helicase</keyword>
<gene>
    <name evidence="9" type="primary">recQ</name>
    <name evidence="9" type="ORF">A0H81_02891</name>
</gene>
<comment type="similarity">
    <text evidence="1">Belongs to the helicase family. RecQ subfamily.</text>
</comment>
<sequence>MSALKYTIPSLEEMSDLQKRNVFTIAPTGSGKTLTFWIPLLFNDNGILILVTPLNILGDKNVAEVMRQFGINAVNITAETATDAVFKKIKALHYRVIVVNPEMLMTDKRFRTLYCDTKFTSRLFQVTFDEGHCISQWGGDDFRPEYKQTKLLHWLLPPHVNIHVASATQPPLIRKDVHETLNLRHDTVSYIWLSNDRPNIHLVVKEMQYSVKSMQDLDRVLKMEPESPPPKFMVFTNRRKEAERLTTYLRHQLPAALRHKIVWFHSGMSEEFRQSKLEDLKKGDIWGIVCTDAAGMGLDIPDIVLIVQWGYMQSLCTLMQRLGRGARDPALEAIGIYLVEREHFDGYREAKEVKKREKEIKGKEIACQTSGSKRKREEPKRKVAQKQPRLQFTVSSSNQLLRMNKEDGDSEDDVVKVKMENNADGQSIPGTCHSTGDAQRPLSSTHPSSQPLCSQPTRTHLPSYKHMSCDDYEKAAMDVYINAAERKICRRKVADEYFENHRHDAFLFQSVVMSATIIKRGKNKIKMASYTMNDADLRLKKSLKAWREKQMEEEELDGDDFFGPQYLLSDRLLTRIVDLAHFSKLSTVQILQEQTDWCHASKYGPRILELVRLHIPAPVLPSPFTSAPLPPIASGSASSTPPSVTKASRKCGKCGAHDHIASNQKCPKWQPKSRSNQENIPPLKETLS</sequence>
<dbReference type="InterPro" id="IPR001650">
    <property type="entry name" value="Helicase_C-like"/>
</dbReference>
<evidence type="ECO:0000259" key="8">
    <source>
        <dbReference type="PROSITE" id="PS51194"/>
    </source>
</evidence>
<evidence type="ECO:0000256" key="2">
    <source>
        <dbReference type="ARBA" id="ARBA00022741"/>
    </source>
</evidence>
<feature type="region of interest" description="Disordered" evidence="6">
    <location>
        <begin position="423"/>
        <end position="459"/>
    </location>
</feature>
<feature type="domain" description="Helicase C-terminal" evidence="8">
    <location>
        <begin position="216"/>
        <end position="378"/>
    </location>
</feature>
<dbReference type="PANTHER" id="PTHR13710:SF154">
    <property type="entry name" value="RECQ HELICASE, PUTATIVE (AFU_ORTHOLOGUE AFUA_6G14720)-RELATED"/>
    <property type="match status" value="1"/>
</dbReference>
<dbReference type="OMA" id="TIDEGHC"/>
<proteinExistence type="inferred from homology"/>
<dbReference type="InterPro" id="IPR011545">
    <property type="entry name" value="DEAD/DEAH_box_helicase_dom"/>
</dbReference>
<dbReference type="Proteomes" id="UP000092993">
    <property type="component" value="Unassembled WGS sequence"/>
</dbReference>
<keyword evidence="3" id="KW-0067">ATP-binding</keyword>
<dbReference type="Pfam" id="PF00271">
    <property type="entry name" value="Helicase_C"/>
    <property type="match status" value="1"/>
</dbReference>
<organism evidence="9 10">
    <name type="scientific">Grifola frondosa</name>
    <name type="common">Maitake</name>
    <name type="synonym">Polyporus frondosus</name>
    <dbReference type="NCBI Taxonomy" id="5627"/>
    <lineage>
        <taxon>Eukaryota</taxon>
        <taxon>Fungi</taxon>
        <taxon>Dikarya</taxon>
        <taxon>Basidiomycota</taxon>
        <taxon>Agaricomycotina</taxon>
        <taxon>Agaricomycetes</taxon>
        <taxon>Polyporales</taxon>
        <taxon>Grifolaceae</taxon>
        <taxon>Grifola</taxon>
    </lineage>
</organism>
<dbReference type="GO" id="GO:0000724">
    <property type="term" value="P:double-strand break repair via homologous recombination"/>
    <property type="evidence" value="ECO:0007669"/>
    <property type="project" value="TreeGrafter"/>
</dbReference>
<dbReference type="EC" id="5.6.2.4" evidence="5"/>
<keyword evidence="9" id="KW-0378">Hydrolase</keyword>
<evidence type="ECO:0000313" key="9">
    <source>
        <dbReference type="EMBL" id="OBZ77631.1"/>
    </source>
</evidence>
<keyword evidence="10" id="KW-1185">Reference proteome</keyword>
<dbReference type="GO" id="GO:0009378">
    <property type="term" value="F:four-way junction helicase activity"/>
    <property type="evidence" value="ECO:0007669"/>
    <property type="project" value="TreeGrafter"/>
</dbReference>
<name>A0A1C7ML91_GRIFR</name>
<evidence type="ECO:0000256" key="1">
    <source>
        <dbReference type="ARBA" id="ARBA00005446"/>
    </source>
</evidence>
<feature type="region of interest" description="Disordered" evidence="6">
    <location>
        <begin position="662"/>
        <end position="688"/>
    </location>
</feature>
<dbReference type="GO" id="GO:0003676">
    <property type="term" value="F:nucleic acid binding"/>
    <property type="evidence" value="ECO:0007669"/>
    <property type="project" value="InterPro"/>
</dbReference>
<dbReference type="STRING" id="5627.A0A1C7ML91"/>
<dbReference type="SMART" id="SM00490">
    <property type="entry name" value="HELICc"/>
    <property type="match status" value="1"/>
</dbReference>
<keyword evidence="2" id="KW-0547">Nucleotide-binding</keyword>
<dbReference type="GO" id="GO:0005737">
    <property type="term" value="C:cytoplasm"/>
    <property type="evidence" value="ECO:0007669"/>
    <property type="project" value="TreeGrafter"/>
</dbReference>
<dbReference type="GO" id="GO:0005524">
    <property type="term" value="F:ATP binding"/>
    <property type="evidence" value="ECO:0007669"/>
    <property type="project" value="UniProtKB-KW"/>
</dbReference>
<dbReference type="SUPFAM" id="SSF52540">
    <property type="entry name" value="P-loop containing nucleoside triphosphate hydrolases"/>
    <property type="match status" value="1"/>
</dbReference>
<dbReference type="GO" id="GO:0005694">
    <property type="term" value="C:chromosome"/>
    <property type="evidence" value="ECO:0007669"/>
    <property type="project" value="TreeGrafter"/>
</dbReference>
<feature type="region of interest" description="Disordered" evidence="6">
    <location>
        <begin position="366"/>
        <end position="388"/>
    </location>
</feature>
<evidence type="ECO:0000313" key="10">
    <source>
        <dbReference type="Proteomes" id="UP000092993"/>
    </source>
</evidence>
<dbReference type="EMBL" id="LUGG01000002">
    <property type="protein sequence ID" value="OBZ77631.1"/>
    <property type="molecule type" value="Genomic_DNA"/>
</dbReference>
<feature type="region of interest" description="Disordered" evidence="6">
    <location>
        <begin position="631"/>
        <end position="650"/>
    </location>
</feature>
<evidence type="ECO:0000256" key="4">
    <source>
        <dbReference type="ARBA" id="ARBA00034617"/>
    </source>
</evidence>
<comment type="caution">
    <text evidence="9">The sequence shown here is derived from an EMBL/GenBank/DDBJ whole genome shotgun (WGS) entry which is preliminary data.</text>
</comment>
<dbReference type="SMART" id="SM00487">
    <property type="entry name" value="DEXDc"/>
    <property type="match status" value="1"/>
</dbReference>
<feature type="compositionally biased region" description="Polar residues" evidence="6">
    <location>
        <begin position="635"/>
        <end position="646"/>
    </location>
</feature>
<evidence type="ECO:0000256" key="3">
    <source>
        <dbReference type="ARBA" id="ARBA00022840"/>
    </source>
</evidence>
<dbReference type="PROSITE" id="PS51192">
    <property type="entry name" value="HELICASE_ATP_BIND_1"/>
    <property type="match status" value="1"/>
</dbReference>
<protein>
    <recommendedName>
        <fullName evidence="5">DNA 3'-5' helicase</fullName>
        <ecNumber evidence="5">5.6.2.4</ecNumber>
    </recommendedName>
</protein>
<dbReference type="InterPro" id="IPR027417">
    <property type="entry name" value="P-loop_NTPase"/>
</dbReference>
<dbReference type="OrthoDB" id="10261556at2759"/>
<evidence type="ECO:0000256" key="6">
    <source>
        <dbReference type="SAM" id="MobiDB-lite"/>
    </source>
</evidence>